<proteinExistence type="predicted"/>
<feature type="transmembrane region" description="Helical" evidence="2">
    <location>
        <begin position="246"/>
        <end position="266"/>
    </location>
</feature>
<dbReference type="RefSeq" id="WP_106704089.1">
    <property type="nucleotide sequence ID" value="NZ_CP027666.1"/>
</dbReference>
<feature type="transmembrane region" description="Helical" evidence="2">
    <location>
        <begin position="184"/>
        <end position="207"/>
    </location>
</feature>
<evidence type="ECO:0000313" key="3">
    <source>
        <dbReference type="EMBL" id="AVO35543.1"/>
    </source>
</evidence>
<dbReference type="OrthoDB" id="5621705at2"/>
<evidence type="ECO:0000313" key="4">
    <source>
        <dbReference type="Proteomes" id="UP000239709"/>
    </source>
</evidence>
<evidence type="ECO:0000256" key="1">
    <source>
        <dbReference type="SAM" id="MobiDB-lite"/>
    </source>
</evidence>
<dbReference type="Pfam" id="PF09955">
    <property type="entry name" value="DUF2189"/>
    <property type="match status" value="1"/>
</dbReference>
<feature type="transmembrane region" description="Helical" evidence="2">
    <location>
        <begin position="90"/>
        <end position="110"/>
    </location>
</feature>
<reference evidence="3 4" key="1">
    <citation type="submission" date="2018-03" db="EMBL/GenBank/DDBJ databases">
        <title>Genome sequencing of Ottowia sp.</title>
        <authorList>
            <person name="Kim S.-J."/>
            <person name="Heo J."/>
            <person name="Kwon S.-W."/>
        </authorList>
    </citation>
    <scope>NUCLEOTIDE SEQUENCE [LARGE SCALE GENOMIC DNA]</scope>
    <source>
        <strain evidence="3 4">KADR8-3</strain>
    </source>
</reference>
<dbReference type="AlphaFoldDB" id="A0A2S0MIL6"/>
<keyword evidence="2" id="KW-1133">Transmembrane helix</keyword>
<protein>
    <recommendedName>
        <fullName evidence="5">DUF2189 domain-containing protein</fullName>
    </recommendedName>
</protein>
<feature type="region of interest" description="Disordered" evidence="1">
    <location>
        <begin position="283"/>
        <end position="302"/>
    </location>
</feature>
<accession>A0A2S0MIL6</accession>
<sequence length="302" mass="32766">MPDSPHAPPAPPSPSAQVALDAADYQPYVPPPSTVPMAIMVPLTLRDPLRWLGLGWRDFMAAPGIGVFYGLCFWAMAAVLTLVFRNRPEYVMSIASGCLLVGPFLAMGLYEVSRRRELGVKPELGASLTCWDKHLRSMGMLVLVLIVLELLWGRASLVVFAVFFNTGMPSTAGVLQAIFNPENLEFVLVYLAVGGVFALLVYSTAVVSIPMILDRDTDAISAAITSIRVVFANPITLFWWGFLITLLIAVALATWGAGFVVIGPLLGHASWHAYRGAVRWQEPPSSMPKEAVPTVGDTVDRI</sequence>
<dbReference type="KEGG" id="otk:C6570_15930"/>
<feature type="transmembrane region" description="Helical" evidence="2">
    <location>
        <begin position="219"/>
        <end position="240"/>
    </location>
</feature>
<keyword evidence="2" id="KW-0812">Transmembrane</keyword>
<name>A0A2S0MIL6_9BURK</name>
<dbReference type="InterPro" id="IPR018692">
    <property type="entry name" value="DUF2189"/>
</dbReference>
<gene>
    <name evidence="3" type="ORF">C6570_15930</name>
</gene>
<keyword evidence="2" id="KW-0472">Membrane</keyword>
<dbReference type="Proteomes" id="UP000239709">
    <property type="component" value="Chromosome"/>
</dbReference>
<keyword evidence="4" id="KW-1185">Reference proteome</keyword>
<feature type="transmembrane region" description="Helical" evidence="2">
    <location>
        <begin position="59"/>
        <end position="84"/>
    </location>
</feature>
<feature type="transmembrane region" description="Helical" evidence="2">
    <location>
        <begin position="141"/>
        <end position="164"/>
    </location>
</feature>
<evidence type="ECO:0000256" key="2">
    <source>
        <dbReference type="SAM" id="Phobius"/>
    </source>
</evidence>
<dbReference type="EMBL" id="CP027666">
    <property type="protein sequence ID" value="AVO35543.1"/>
    <property type="molecule type" value="Genomic_DNA"/>
</dbReference>
<evidence type="ECO:0008006" key="5">
    <source>
        <dbReference type="Google" id="ProtNLM"/>
    </source>
</evidence>
<organism evidence="3 4">
    <name type="scientific">Ottowia oryzae</name>
    <dbReference type="NCBI Taxonomy" id="2109914"/>
    <lineage>
        <taxon>Bacteria</taxon>
        <taxon>Pseudomonadati</taxon>
        <taxon>Pseudomonadota</taxon>
        <taxon>Betaproteobacteria</taxon>
        <taxon>Burkholderiales</taxon>
        <taxon>Comamonadaceae</taxon>
        <taxon>Ottowia</taxon>
    </lineage>
</organism>